<evidence type="ECO:0000256" key="1">
    <source>
        <dbReference type="ARBA" id="ARBA00006739"/>
    </source>
</evidence>
<reference evidence="5 6" key="1">
    <citation type="submission" date="2019-08" db="EMBL/GenBank/DDBJ databases">
        <title>Complete genome sequence of Candidatus Uab amorphum.</title>
        <authorList>
            <person name="Shiratori T."/>
            <person name="Suzuki S."/>
            <person name="Kakizawa Y."/>
            <person name="Ishida K."/>
        </authorList>
    </citation>
    <scope>NUCLEOTIDE SEQUENCE [LARGE SCALE GENOMIC DNA]</scope>
    <source>
        <strain evidence="5 6">SRT547</strain>
    </source>
</reference>
<accession>A0A5S9IVL8</accession>
<evidence type="ECO:0000256" key="3">
    <source>
        <dbReference type="ARBA" id="ARBA00022679"/>
    </source>
</evidence>
<keyword evidence="6" id="KW-1185">Reference proteome</keyword>
<dbReference type="InterPro" id="IPR029063">
    <property type="entry name" value="SAM-dependent_MTases_sf"/>
</dbReference>
<dbReference type="SUPFAM" id="SSF53335">
    <property type="entry name" value="S-adenosyl-L-methionine-dependent methyltransferases"/>
    <property type="match status" value="1"/>
</dbReference>
<dbReference type="RefSeq" id="WP_151971918.1">
    <property type="nucleotide sequence ID" value="NZ_AP019860.1"/>
</dbReference>
<dbReference type="Pfam" id="PF00535">
    <property type="entry name" value="Glycos_transf_2"/>
    <property type="match status" value="1"/>
</dbReference>
<dbReference type="InterPro" id="IPR029044">
    <property type="entry name" value="Nucleotide-diphossugar_trans"/>
</dbReference>
<dbReference type="PANTHER" id="PTHR43685">
    <property type="entry name" value="GLYCOSYLTRANSFERASE"/>
    <property type="match status" value="1"/>
</dbReference>
<sequence length="331" mass="38831">MISIVLPVYNAEEHIKNAIDSLQRQTLQQYELIIVDDGSRDHTAQFIRSYNDKRINVISLEKNRGIVDALNIGIQNATSAYIARMDADDLCHENRLQQQYDFLRENEHIGAVSCRVRCETTQHNKGMQEFVTWTNTLLSCEEIYRNRFVETPLIHPSMMFRKSLIDKHGGYSHDFPEDYELWLRWLHHGVRIQKLPEYLFTWNDPPQRLTRTDPRYHESQFYACKTHYLAKWLDKKGIGEVVVWGAGKKARQYAALLRDYGVNIQGYIDVDAKKIGKTIHQKPVYHYEKDFVQYSDFFVLSYVGNRGIRDKITAYLEERGLTNGVDFLLMA</sequence>
<comment type="similarity">
    <text evidence="1">Belongs to the glycosyltransferase 2 family.</text>
</comment>
<keyword evidence="3 5" id="KW-0808">Transferase</keyword>
<evidence type="ECO:0000313" key="5">
    <source>
        <dbReference type="EMBL" id="BBM87920.1"/>
    </source>
</evidence>
<dbReference type="PANTHER" id="PTHR43685:SF5">
    <property type="entry name" value="GLYCOSYLTRANSFERASE EPSE-RELATED"/>
    <property type="match status" value="1"/>
</dbReference>
<dbReference type="KEGG" id="uam:UABAM_06335"/>
<dbReference type="EMBL" id="AP019860">
    <property type="protein sequence ID" value="BBM87920.1"/>
    <property type="molecule type" value="Genomic_DNA"/>
</dbReference>
<dbReference type="AlphaFoldDB" id="A0A5S9IVL8"/>
<proteinExistence type="inferred from homology"/>
<dbReference type="InterPro" id="IPR050834">
    <property type="entry name" value="Glycosyltransf_2"/>
</dbReference>
<feature type="domain" description="Glycosyltransferase 2-like" evidence="4">
    <location>
        <begin position="3"/>
        <end position="167"/>
    </location>
</feature>
<dbReference type="InterPro" id="IPR001173">
    <property type="entry name" value="Glyco_trans_2-like"/>
</dbReference>
<dbReference type="Gene3D" id="3.90.550.10">
    <property type="entry name" value="Spore Coat Polysaccharide Biosynthesis Protein SpsA, Chain A"/>
    <property type="match status" value="1"/>
</dbReference>
<name>A0A5S9IVL8_UABAM</name>
<dbReference type="SUPFAM" id="SSF53448">
    <property type="entry name" value="Nucleotide-diphospho-sugar transferases"/>
    <property type="match status" value="1"/>
</dbReference>
<organism evidence="5 6">
    <name type="scientific">Uabimicrobium amorphum</name>
    <dbReference type="NCBI Taxonomy" id="2596890"/>
    <lineage>
        <taxon>Bacteria</taxon>
        <taxon>Pseudomonadati</taxon>
        <taxon>Planctomycetota</taxon>
        <taxon>Candidatus Uabimicrobiia</taxon>
        <taxon>Candidatus Uabimicrobiales</taxon>
        <taxon>Candidatus Uabimicrobiaceae</taxon>
        <taxon>Candidatus Uabimicrobium</taxon>
    </lineage>
</organism>
<protein>
    <submittedName>
        <fullName evidence="5">Glycosyl transferase family 2</fullName>
    </submittedName>
</protein>
<evidence type="ECO:0000313" key="6">
    <source>
        <dbReference type="Proteomes" id="UP000326354"/>
    </source>
</evidence>
<dbReference type="OrthoDB" id="9772170at2"/>
<evidence type="ECO:0000256" key="2">
    <source>
        <dbReference type="ARBA" id="ARBA00022676"/>
    </source>
</evidence>
<keyword evidence="2" id="KW-0328">Glycosyltransferase</keyword>
<dbReference type="Gene3D" id="3.40.50.720">
    <property type="entry name" value="NAD(P)-binding Rossmann-like Domain"/>
    <property type="match status" value="1"/>
</dbReference>
<gene>
    <name evidence="5" type="ORF">UABAM_06335</name>
</gene>
<evidence type="ECO:0000259" key="4">
    <source>
        <dbReference type="Pfam" id="PF00535"/>
    </source>
</evidence>
<dbReference type="GO" id="GO:0016757">
    <property type="term" value="F:glycosyltransferase activity"/>
    <property type="evidence" value="ECO:0007669"/>
    <property type="project" value="UniProtKB-KW"/>
</dbReference>
<dbReference type="Proteomes" id="UP000326354">
    <property type="component" value="Chromosome"/>
</dbReference>